<dbReference type="NCBIfam" id="TIGR02604">
    <property type="entry name" value="Piru_Ver_Nterm"/>
    <property type="match status" value="1"/>
</dbReference>
<keyword evidence="2" id="KW-0732">Signal</keyword>
<proteinExistence type="predicted"/>
<organism evidence="4 5">
    <name type="scientific">Dyadobacter linearis</name>
    <dbReference type="NCBI Taxonomy" id="2823330"/>
    <lineage>
        <taxon>Bacteria</taxon>
        <taxon>Pseudomonadati</taxon>
        <taxon>Bacteroidota</taxon>
        <taxon>Cytophagia</taxon>
        <taxon>Cytophagales</taxon>
        <taxon>Spirosomataceae</taxon>
        <taxon>Dyadobacter</taxon>
    </lineage>
</organism>
<dbReference type="Proteomes" id="UP000679725">
    <property type="component" value="Unassembled WGS sequence"/>
</dbReference>
<dbReference type="Gene3D" id="1.25.10.10">
    <property type="entry name" value="Leucine-rich Repeat Variant"/>
    <property type="match status" value="1"/>
</dbReference>
<evidence type="ECO:0000256" key="1">
    <source>
        <dbReference type="SAM" id="MobiDB-lite"/>
    </source>
</evidence>
<dbReference type="Pfam" id="PF23500">
    <property type="entry name" value="DUF7133"/>
    <property type="match status" value="1"/>
</dbReference>
<evidence type="ECO:0000256" key="2">
    <source>
        <dbReference type="SAM" id="SignalP"/>
    </source>
</evidence>
<feature type="domain" description="DUF7133" evidence="3">
    <location>
        <begin position="59"/>
        <end position="441"/>
    </location>
</feature>
<feature type="region of interest" description="Disordered" evidence="1">
    <location>
        <begin position="878"/>
        <end position="902"/>
    </location>
</feature>
<comment type="caution">
    <text evidence="4">The sequence shown here is derived from an EMBL/GenBank/DDBJ whole genome shotgun (WGS) entry which is preliminary data.</text>
</comment>
<protein>
    <recommendedName>
        <fullName evidence="3">DUF7133 domain-containing protein</fullName>
    </recommendedName>
</protein>
<gene>
    <name evidence="4" type="ORF">DYBT9623_03183</name>
</gene>
<keyword evidence="5" id="KW-1185">Reference proteome</keyword>
<name>A0ABN7RD33_9BACT</name>
<dbReference type="Gene3D" id="2.120.10.30">
    <property type="entry name" value="TolB, C-terminal domain"/>
    <property type="match status" value="1"/>
</dbReference>
<evidence type="ECO:0000313" key="5">
    <source>
        <dbReference type="Proteomes" id="UP000679725"/>
    </source>
</evidence>
<feature type="chain" id="PRO_5047474942" description="DUF7133 domain-containing protein" evidence="2">
    <location>
        <begin position="18"/>
        <end position="902"/>
    </location>
</feature>
<dbReference type="PANTHER" id="PTHR33546:SF1">
    <property type="entry name" value="LARGE, MULTIFUNCTIONAL SECRETED PROTEIN"/>
    <property type="match status" value="1"/>
</dbReference>
<feature type="signal peptide" evidence="2">
    <location>
        <begin position="1"/>
        <end position="17"/>
    </location>
</feature>
<dbReference type="RefSeq" id="WP_229254694.1">
    <property type="nucleotide sequence ID" value="NZ_CAJRAU010000004.1"/>
</dbReference>
<accession>A0ABN7RD33</accession>
<dbReference type="InterPro" id="IPR011042">
    <property type="entry name" value="6-blade_b-propeller_TolB-like"/>
</dbReference>
<reference evidence="4 5" key="1">
    <citation type="submission" date="2021-04" db="EMBL/GenBank/DDBJ databases">
        <authorList>
            <person name="Rodrigo-Torres L."/>
            <person name="Arahal R. D."/>
            <person name="Lucena T."/>
        </authorList>
    </citation>
    <scope>NUCLEOTIDE SEQUENCE [LARGE SCALE GENOMIC DNA]</scope>
    <source>
        <strain evidence="4 5">CECT 9623</strain>
    </source>
</reference>
<dbReference type="PANTHER" id="PTHR33546">
    <property type="entry name" value="LARGE, MULTIFUNCTIONAL SECRETED PROTEIN-RELATED"/>
    <property type="match status" value="1"/>
</dbReference>
<evidence type="ECO:0000313" key="4">
    <source>
        <dbReference type="EMBL" id="CAG5070638.1"/>
    </source>
</evidence>
<dbReference type="InterPro" id="IPR011989">
    <property type="entry name" value="ARM-like"/>
</dbReference>
<dbReference type="InterPro" id="IPR016024">
    <property type="entry name" value="ARM-type_fold"/>
</dbReference>
<dbReference type="SUPFAM" id="SSF50952">
    <property type="entry name" value="Soluble quinoprotein glucose dehydrogenase"/>
    <property type="match status" value="1"/>
</dbReference>
<dbReference type="InterPro" id="IPR013428">
    <property type="entry name" value="Membrane-bound_put_N"/>
</dbReference>
<sequence length="902" mass="101561">MKYIHFFKSAFRFTVVAALLPYYGFSQVTDTLVTEPVVVIDPDSAYAALSEPEKRFSRNAVAGIKVADGLEATLFASEPNVINPINIDVDHRGRVWVCEAYNYRPAVNGKSELGMGDRILILEDKDGDGKADVTKVFYQGPEINAPLGIWVMGNKAIVSQSPYVWLFTDTNGDDKADTKEILFKGIGGVQSDAGVHAFVFGPDGKFYFNFGNAGRQLVDGQDRPLLDKYERPIDFRQFKQGVVFRCEQDFTKVEIMAENFRNGFEVAVDSYGTMWQSDQEEPGNGSDRISYVMENGNFGYIDEMTGASWRLNRTNLEDEIPRRHWHQNDPGVVPDLLQTGSGFPMGMTIYEGELLPRRYWDQILLADAGQRYVNAFPVEVDGAGYKSTGILPIVEGTRDKWFRPTDVCVAPDGSLIISDWYDPVIGSNQMKDKSRGRIFRVAPPGVPYTIPVFDLTNPEEAVKALQSPNLSMRYLAWNACVKHGWNAEPFLEELFNRYNANPKLRARALWVLNRIEGFNYRALDIGFRHLNPNIRITALRAVRQRNSDPTEYIKRLTADPDPQVRRECALAINHNHTYEALDVWLQLAKQYKGNDRWTVEALSIGAFDQWERIFPAWLERQKGKPTATDAGKDIIWLARTRQAIPYLTEAAADTSVDFKSRLRYFRAFDFFRAGYEKSQALLNVLSVPASDRIEVSKLALLHLDKSFVKNSQQGLSALNKLLDETYGTEHYIDLMTRYELESENDRLLKMALDKSDEVLGRDAGALLLEQAGISYVTQKLAGMNDAKKIALLASIQTVGSSESVYLLRSAAVNPDESVAVRKNAAKFLGASWPGEEAVVKLLLDDRLAGEVKEGALDGVRNAFREDIKAQLAPYFPKPAVQEAEAAPQKPASRKERRKRRRS</sequence>
<dbReference type="InterPro" id="IPR055557">
    <property type="entry name" value="DUF7133"/>
</dbReference>
<dbReference type="SUPFAM" id="SSF48371">
    <property type="entry name" value="ARM repeat"/>
    <property type="match status" value="1"/>
</dbReference>
<evidence type="ECO:0000259" key="3">
    <source>
        <dbReference type="Pfam" id="PF23500"/>
    </source>
</evidence>
<dbReference type="EMBL" id="CAJRAU010000004">
    <property type="protein sequence ID" value="CAG5070638.1"/>
    <property type="molecule type" value="Genomic_DNA"/>
</dbReference>
<dbReference type="InterPro" id="IPR011041">
    <property type="entry name" value="Quinoprot_gluc/sorb_DH_b-prop"/>
</dbReference>